<evidence type="ECO:0000256" key="1">
    <source>
        <dbReference type="SAM" id="MobiDB-lite"/>
    </source>
</evidence>
<reference evidence="2" key="1">
    <citation type="submission" date="2023-11" db="EMBL/GenBank/DDBJ databases">
        <title>Genome assemblies of two species of porcelain crab, Petrolisthes cinctipes and Petrolisthes manimaculis (Anomura: Porcellanidae).</title>
        <authorList>
            <person name="Angst P."/>
        </authorList>
    </citation>
    <scope>NUCLEOTIDE SEQUENCE</scope>
    <source>
        <strain evidence="2">PB745_02</strain>
        <tissue evidence="2">Gill</tissue>
    </source>
</reference>
<dbReference type="EMBL" id="JAWZYT010003451">
    <property type="protein sequence ID" value="KAK4298359.1"/>
    <property type="molecule type" value="Genomic_DNA"/>
</dbReference>
<comment type="caution">
    <text evidence="2">The sequence shown here is derived from an EMBL/GenBank/DDBJ whole genome shotgun (WGS) entry which is preliminary data.</text>
</comment>
<gene>
    <name evidence="3" type="ORF">Pmani_028982</name>
    <name evidence="2" type="ORF">Pmani_029294</name>
</gene>
<protein>
    <submittedName>
        <fullName evidence="2">Uncharacterized protein</fullName>
    </submittedName>
</protein>
<evidence type="ECO:0000313" key="3">
    <source>
        <dbReference type="EMBL" id="KAK4298694.1"/>
    </source>
</evidence>
<dbReference type="AlphaFoldDB" id="A0AAE1NXV5"/>
<evidence type="ECO:0000313" key="2">
    <source>
        <dbReference type="EMBL" id="KAK4298359.1"/>
    </source>
</evidence>
<dbReference type="Proteomes" id="UP001292094">
    <property type="component" value="Unassembled WGS sequence"/>
</dbReference>
<sequence>MRGLDARHTPSLEHCAVYTGRTALRPGGWRAGTGRAGQGAGHRATGPRPRPPRTPIGRHPTLTSNTRVVAAGHIIMKPMVYISWPSFF</sequence>
<organism evidence="2 4">
    <name type="scientific">Petrolisthes manimaculis</name>
    <dbReference type="NCBI Taxonomy" id="1843537"/>
    <lineage>
        <taxon>Eukaryota</taxon>
        <taxon>Metazoa</taxon>
        <taxon>Ecdysozoa</taxon>
        <taxon>Arthropoda</taxon>
        <taxon>Crustacea</taxon>
        <taxon>Multicrustacea</taxon>
        <taxon>Malacostraca</taxon>
        <taxon>Eumalacostraca</taxon>
        <taxon>Eucarida</taxon>
        <taxon>Decapoda</taxon>
        <taxon>Pleocyemata</taxon>
        <taxon>Anomura</taxon>
        <taxon>Galatheoidea</taxon>
        <taxon>Porcellanidae</taxon>
        <taxon>Petrolisthes</taxon>
    </lineage>
</organism>
<proteinExistence type="predicted"/>
<evidence type="ECO:0000313" key="4">
    <source>
        <dbReference type="Proteomes" id="UP001292094"/>
    </source>
</evidence>
<keyword evidence="4" id="KW-1185">Reference proteome</keyword>
<feature type="region of interest" description="Disordered" evidence="1">
    <location>
        <begin position="24"/>
        <end position="61"/>
    </location>
</feature>
<accession>A0AAE1NXV5</accession>
<name>A0AAE1NXV5_9EUCA</name>
<dbReference type="EMBL" id="JAWZYT010003382">
    <property type="protein sequence ID" value="KAK4298694.1"/>
    <property type="molecule type" value="Genomic_DNA"/>
</dbReference>
<feature type="compositionally biased region" description="Gly residues" evidence="1">
    <location>
        <begin position="29"/>
        <end position="40"/>
    </location>
</feature>